<dbReference type="HOGENOM" id="CLU_1833950_0_0_14"/>
<dbReference type="RefSeq" id="WP_023789436.1">
    <property type="nucleotide sequence ID" value="NC_022998.1"/>
</dbReference>
<dbReference type="PATRIC" id="fig|1276258.3.peg.557"/>
<proteinExistence type="predicted"/>
<dbReference type="KEGG" id="sapi:SAPIS_v1c05490"/>
<dbReference type="EMBL" id="CP006682">
    <property type="protein sequence ID" value="AHB36394.1"/>
    <property type="molecule type" value="Genomic_DNA"/>
</dbReference>
<accession>V5RIK2</accession>
<gene>
    <name evidence="1" type="ORF">SAPIS_v1c05490</name>
</gene>
<dbReference type="STRING" id="1276258.SAPIS_v1c05490"/>
<dbReference type="Proteomes" id="UP000018550">
    <property type="component" value="Chromosome"/>
</dbReference>
<name>V5RIK2_SPIAP</name>
<organism evidence="1 2">
    <name type="scientific">Spiroplasma apis B31</name>
    <dbReference type="NCBI Taxonomy" id="1276258"/>
    <lineage>
        <taxon>Bacteria</taxon>
        <taxon>Bacillati</taxon>
        <taxon>Mycoplasmatota</taxon>
        <taxon>Mollicutes</taxon>
        <taxon>Entomoplasmatales</taxon>
        <taxon>Spiroplasmataceae</taxon>
        <taxon>Spiroplasma</taxon>
    </lineage>
</organism>
<evidence type="ECO:0000313" key="2">
    <source>
        <dbReference type="Proteomes" id="UP000018550"/>
    </source>
</evidence>
<evidence type="ECO:0000313" key="1">
    <source>
        <dbReference type="EMBL" id="AHB36394.1"/>
    </source>
</evidence>
<dbReference type="AlphaFoldDB" id="V5RIK2"/>
<sequence>MKKNLATKHLFLKAIKNLKQKNNNIKNNKYLLNDDLVETPLMDELTFEEKITQARNVFEFEKEETNKNNYKFDNLKLLINEAYNLQIQKRVSYLERKKILNTITKKEKLELEEYKRHSNQGLLNKKYNSKKIKVKMYLKK</sequence>
<keyword evidence="2" id="KW-1185">Reference proteome</keyword>
<protein>
    <submittedName>
        <fullName evidence="1">Uncharacterized protein</fullName>
    </submittedName>
</protein>
<reference evidence="1 2" key="1">
    <citation type="journal article" date="2014" name="Genome Announc.">
        <title>Complete Genome Sequence of Spiroplasma apis B31T (ATCC 33834), a Bacterium Associated with May Disease of Honeybees (Apis mellifera).</title>
        <authorList>
            <person name="Ku C."/>
            <person name="Lo W.S."/>
            <person name="Chen L.L."/>
            <person name="Kuo C.H."/>
        </authorList>
    </citation>
    <scope>NUCLEOTIDE SEQUENCE [LARGE SCALE GENOMIC DNA]</scope>
    <source>
        <strain evidence="1">B31</strain>
    </source>
</reference>